<name>A0A1I7XKG5_HETBA</name>
<feature type="region of interest" description="Disordered" evidence="5">
    <location>
        <begin position="1"/>
        <end position="20"/>
    </location>
</feature>
<dbReference type="GO" id="GO:0006364">
    <property type="term" value="P:rRNA processing"/>
    <property type="evidence" value="ECO:0007669"/>
    <property type="project" value="InterPro"/>
</dbReference>
<comment type="subcellular location">
    <subcellularLocation>
        <location evidence="1">Nucleus</location>
        <location evidence="1">Nucleolus</location>
    </subcellularLocation>
</comment>
<dbReference type="InterPro" id="IPR056750">
    <property type="entry name" value="RRM_ESF1"/>
</dbReference>
<evidence type="ECO:0000256" key="2">
    <source>
        <dbReference type="ARBA" id="ARBA00009087"/>
    </source>
</evidence>
<dbReference type="SUPFAM" id="SSF54928">
    <property type="entry name" value="RNA-binding domain, RBD"/>
    <property type="match status" value="1"/>
</dbReference>
<keyword evidence="8" id="KW-1185">Reference proteome</keyword>
<reference evidence="9" key="1">
    <citation type="submission" date="2016-11" db="UniProtKB">
        <authorList>
            <consortium name="WormBaseParasite"/>
        </authorList>
    </citation>
    <scope>IDENTIFICATION</scope>
</reference>
<sequence length="375" mass="43233">MDLARGEGNILSSSDDSDSEWELTNDINVEIDLAHLDNDAEQVEWASRRLAVCNLDWDMVKCEDVLVLVNSFKETKLAMRKYQMDRLKYYYAVIECDNEETASAIYEHCDGLQFESSGLKMDLRFVPDDMEFELKSCVSLTNGRLAWDENDEQRAKRFEEAFINDGEGADLVADSDSDMDDGKKEENRKAILALLHHKDESGKLQVDWTTENIKGDDIDSDVNESDEGVIDSTKFSSDDEEIFKDIQTNPTRDTEKKNTYKDYLEKRKAKRKEKKQKIREVKATEKEQIADGSKKKIKTNSTKAQDELKVDERFRALFTDSAFAIEQSSTMFKGSKLMMHQVEAKKNAKEHRISNDDMDIISKLKNKSAKWPKKY</sequence>
<dbReference type="PANTHER" id="PTHR12202:SF0">
    <property type="entry name" value="ESF1 HOMOLOG"/>
    <property type="match status" value="1"/>
</dbReference>
<feature type="domain" description="NUC153" evidence="6">
    <location>
        <begin position="311"/>
        <end position="333"/>
    </location>
</feature>
<dbReference type="Pfam" id="PF25121">
    <property type="entry name" value="RRM_ESF1"/>
    <property type="match status" value="1"/>
</dbReference>
<protein>
    <submittedName>
        <fullName evidence="9">NUC153 domain-containing protein</fullName>
    </submittedName>
</protein>
<evidence type="ECO:0000259" key="7">
    <source>
        <dbReference type="Pfam" id="PF25121"/>
    </source>
</evidence>
<evidence type="ECO:0000256" key="1">
    <source>
        <dbReference type="ARBA" id="ARBA00004604"/>
    </source>
</evidence>
<feature type="region of interest" description="Disordered" evidence="5">
    <location>
        <begin position="267"/>
        <end position="300"/>
    </location>
</feature>
<feature type="compositionally biased region" description="Basic residues" evidence="5">
    <location>
        <begin position="267"/>
        <end position="277"/>
    </location>
</feature>
<proteinExistence type="inferred from homology"/>
<dbReference type="AlphaFoldDB" id="A0A1I7XKG5"/>
<keyword evidence="4" id="KW-0539">Nucleus</keyword>
<keyword evidence="3" id="KW-0175">Coiled coil</keyword>
<evidence type="ECO:0000256" key="3">
    <source>
        <dbReference type="ARBA" id="ARBA00023054"/>
    </source>
</evidence>
<dbReference type="PANTHER" id="PTHR12202">
    <property type="entry name" value="ESF1 HOMOLOG"/>
    <property type="match status" value="1"/>
</dbReference>
<feature type="compositionally biased region" description="Acidic residues" evidence="5">
    <location>
        <begin position="218"/>
        <end position="229"/>
    </location>
</feature>
<accession>A0A1I7XKG5</accession>
<evidence type="ECO:0000313" key="8">
    <source>
        <dbReference type="Proteomes" id="UP000095283"/>
    </source>
</evidence>
<dbReference type="GO" id="GO:0005730">
    <property type="term" value="C:nucleolus"/>
    <property type="evidence" value="ECO:0007669"/>
    <property type="project" value="UniProtKB-SubCell"/>
</dbReference>
<evidence type="ECO:0000256" key="5">
    <source>
        <dbReference type="SAM" id="MobiDB-lite"/>
    </source>
</evidence>
<comment type="similarity">
    <text evidence="2">Belongs to the ESF1 family.</text>
</comment>
<dbReference type="InterPro" id="IPR012580">
    <property type="entry name" value="NUC153"/>
</dbReference>
<feature type="compositionally biased region" description="Basic and acidic residues" evidence="5">
    <location>
        <begin position="278"/>
        <end position="294"/>
    </location>
</feature>
<feature type="domain" description="ESF1 RRM" evidence="7">
    <location>
        <begin position="78"/>
        <end position="134"/>
    </location>
</feature>
<evidence type="ECO:0000259" key="6">
    <source>
        <dbReference type="Pfam" id="PF08159"/>
    </source>
</evidence>
<dbReference type="InterPro" id="IPR039754">
    <property type="entry name" value="Esf1"/>
</dbReference>
<evidence type="ECO:0000313" key="9">
    <source>
        <dbReference type="WBParaSite" id="Hba_18017"/>
    </source>
</evidence>
<dbReference type="Proteomes" id="UP000095283">
    <property type="component" value="Unplaced"/>
</dbReference>
<dbReference type="InterPro" id="IPR035979">
    <property type="entry name" value="RBD_domain_sf"/>
</dbReference>
<dbReference type="Pfam" id="PF08159">
    <property type="entry name" value="NUC153"/>
    <property type="match status" value="1"/>
</dbReference>
<dbReference type="GO" id="GO:0003723">
    <property type="term" value="F:RNA binding"/>
    <property type="evidence" value="ECO:0007669"/>
    <property type="project" value="TreeGrafter"/>
</dbReference>
<dbReference type="WBParaSite" id="Hba_18017">
    <property type="protein sequence ID" value="Hba_18017"/>
    <property type="gene ID" value="Hba_18017"/>
</dbReference>
<feature type="region of interest" description="Disordered" evidence="5">
    <location>
        <begin position="214"/>
        <end position="234"/>
    </location>
</feature>
<organism evidence="8 9">
    <name type="scientific">Heterorhabditis bacteriophora</name>
    <name type="common">Entomopathogenic nematode worm</name>
    <dbReference type="NCBI Taxonomy" id="37862"/>
    <lineage>
        <taxon>Eukaryota</taxon>
        <taxon>Metazoa</taxon>
        <taxon>Ecdysozoa</taxon>
        <taxon>Nematoda</taxon>
        <taxon>Chromadorea</taxon>
        <taxon>Rhabditida</taxon>
        <taxon>Rhabditina</taxon>
        <taxon>Rhabditomorpha</taxon>
        <taxon>Strongyloidea</taxon>
        <taxon>Heterorhabditidae</taxon>
        <taxon>Heterorhabditis</taxon>
    </lineage>
</organism>
<evidence type="ECO:0000256" key="4">
    <source>
        <dbReference type="ARBA" id="ARBA00023242"/>
    </source>
</evidence>